<dbReference type="AlphaFoldDB" id="A0AAV4E1D1"/>
<evidence type="ECO:0008006" key="4">
    <source>
        <dbReference type="Google" id="ProtNLM"/>
    </source>
</evidence>
<organism evidence="2 3">
    <name type="scientific">Plakobranchus ocellatus</name>
    <dbReference type="NCBI Taxonomy" id="259542"/>
    <lineage>
        <taxon>Eukaryota</taxon>
        <taxon>Metazoa</taxon>
        <taxon>Spiralia</taxon>
        <taxon>Lophotrochozoa</taxon>
        <taxon>Mollusca</taxon>
        <taxon>Gastropoda</taxon>
        <taxon>Heterobranchia</taxon>
        <taxon>Euthyneura</taxon>
        <taxon>Panpulmonata</taxon>
        <taxon>Sacoglossa</taxon>
        <taxon>Placobranchoidea</taxon>
        <taxon>Plakobranchidae</taxon>
        <taxon>Plakobranchus</taxon>
    </lineage>
</organism>
<gene>
    <name evidence="2" type="ORF">PoB_007665600</name>
</gene>
<evidence type="ECO:0000313" key="3">
    <source>
        <dbReference type="Proteomes" id="UP000735302"/>
    </source>
</evidence>
<accession>A0AAV4E1D1</accession>
<keyword evidence="3" id="KW-1185">Reference proteome</keyword>
<evidence type="ECO:0000313" key="2">
    <source>
        <dbReference type="EMBL" id="GFO50151.1"/>
    </source>
</evidence>
<name>A0AAV4E1D1_9GAST</name>
<evidence type="ECO:0000256" key="1">
    <source>
        <dbReference type="SAM" id="MobiDB-lite"/>
    </source>
</evidence>
<reference evidence="2 3" key="1">
    <citation type="journal article" date="2021" name="Elife">
        <title>Chloroplast acquisition without the gene transfer in kleptoplastic sea slugs, Plakobranchus ocellatus.</title>
        <authorList>
            <person name="Maeda T."/>
            <person name="Takahashi S."/>
            <person name="Yoshida T."/>
            <person name="Shimamura S."/>
            <person name="Takaki Y."/>
            <person name="Nagai Y."/>
            <person name="Toyoda A."/>
            <person name="Suzuki Y."/>
            <person name="Arimoto A."/>
            <person name="Ishii H."/>
            <person name="Satoh N."/>
            <person name="Nishiyama T."/>
            <person name="Hasebe M."/>
            <person name="Maruyama T."/>
            <person name="Minagawa J."/>
            <person name="Obokata J."/>
            <person name="Shigenobu S."/>
        </authorList>
    </citation>
    <scope>NUCLEOTIDE SEQUENCE [LARGE SCALE GENOMIC DNA]</scope>
</reference>
<comment type="caution">
    <text evidence="2">The sequence shown here is derived from an EMBL/GenBank/DDBJ whole genome shotgun (WGS) entry which is preliminary data.</text>
</comment>
<sequence>MSSRRPRLFTKDNAVDLINANDSDVSDLDENTDDEYQLSENECGDELSSSSEDDEVSDTVSATVALTSAAPESNRRLWKKGIFTAADGPFNGAAYQPPDNATEKSPLDYLLDFLKDDMIVNACEQTNLYTTHKLGRTINFGAQEFLKAIGIFFPNGCCKDGGETMLLGD</sequence>
<proteinExistence type="predicted"/>
<feature type="compositionally biased region" description="Acidic residues" evidence="1">
    <location>
        <begin position="24"/>
        <end position="57"/>
    </location>
</feature>
<protein>
    <recommendedName>
        <fullName evidence="4">PiggyBac transposable element-derived protein domain-containing protein</fullName>
    </recommendedName>
</protein>
<feature type="region of interest" description="Disordered" evidence="1">
    <location>
        <begin position="21"/>
        <end position="58"/>
    </location>
</feature>
<dbReference type="Proteomes" id="UP000735302">
    <property type="component" value="Unassembled WGS sequence"/>
</dbReference>
<dbReference type="EMBL" id="BLXT01008584">
    <property type="protein sequence ID" value="GFO50151.1"/>
    <property type="molecule type" value="Genomic_DNA"/>
</dbReference>